<sequence>MKSDELESLRTITETAYRADLAHLNRIATEEAQIQMEIVALIDDVARADGQEALSSMPLRHIGGDILWRGWVGRKRAQLNIRLATTRAQKEQALSSLKKSFGKMKVVEDLCDRERIRIKRQEEQRQLQNDQEQMIISAGIAKIKSNFC</sequence>
<protein>
    <recommendedName>
        <fullName evidence="4">Flagellar FliJ protein</fullName>
    </recommendedName>
</protein>
<reference evidence="2" key="1">
    <citation type="submission" date="2022-07" db="EMBL/GenBank/DDBJ databases">
        <authorList>
            <person name="Otstavnykh N."/>
            <person name="Isaeva M."/>
            <person name="Bystritskaya E."/>
        </authorList>
    </citation>
    <scope>NUCLEOTIDE SEQUENCE</scope>
    <source>
        <strain evidence="2">10Alg 79</strain>
    </source>
</reference>
<proteinExistence type="predicted"/>
<evidence type="ECO:0000313" key="2">
    <source>
        <dbReference type="EMBL" id="MDQ2093984.1"/>
    </source>
</evidence>
<name>A0AAJ1X5U4_9RHOB</name>
<evidence type="ECO:0000313" key="3">
    <source>
        <dbReference type="Proteomes" id="UP001227162"/>
    </source>
</evidence>
<dbReference type="AlphaFoldDB" id="A0AAJ1X5U4"/>
<dbReference type="EMBL" id="JANFFA010000002">
    <property type="protein sequence ID" value="MDQ2093984.1"/>
    <property type="molecule type" value="Genomic_DNA"/>
</dbReference>
<reference evidence="2" key="2">
    <citation type="submission" date="2023-04" db="EMBL/GenBank/DDBJ databases">
        <title>'Rhodoalgimonas zhirmunskyi' gen. nov., isolated from a red alga.</title>
        <authorList>
            <person name="Nedashkovskaya O.I."/>
            <person name="Otstavnykh N.Y."/>
            <person name="Bystritskaya E.P."/>
            <person name="Balabanova L.A."/>
            <person name="Isaeva M.P."/>
        </authorList>
    </citation>
    <scope>NUCLEOTIDE SEQUENCE</scope>
    <source>
        <strain evidence="2">10Alg 79</strain>
    </source>
</reference>
<keyword evidence="3" id="KW-1185">Reference proteome</keyword>
<comment type="caution">
    <text evidence="2">The sequence shown here is derived from an EMBL/GenBank/DDBJ whole genome shotgun (WGS) entry which is preliminary data.</text>
</comment>
<dbReference type="Proteomes" id="UP001227162">
    <property type="component" value="Unassembled WGS sequence"/>
</dbReference>
<organism evidence="2 3">
    <name type="scientific">Rhodalgimonas zhirmunskyi</name>
    <dbReference type="NCBI Taxonomy" id="2964767"/>
    <lineage>
        <taxon>Bacteria</taxon>
        <taxon>Pseudomonadati</taxon>
        <taxon>Pseudomonadota</taxon>
        <taxon>Alphaproteobacteria</taxon>
        <taxon>Rhodobacterales</taxon>
        <taxon>Roseobacteraceae</taxon>
        <taxon>Rhodalgimonas</taxon>
    </lineage>
</organism>
<gene>
    <name evidence="2" type="ORF">NOI20_07675</name>
</gene>
<feature type="coiled-coil region" evidence="1">
    <location>
        <begin position="104"/>
        <end position="133"/>
    </location>
</feature>
<accession>A0AAJ1X5U4</accession>
<dbReference type="RefSeq" id="WP_317625609.1">
    <property type="nucleotide sequence ID" value="NZ_JANFFA010000002.1"/>
</dbReference>
<evidence type="ECO:0000256" key="1">
    <source>
        <dbReference type="SAM" id="Coils"/>
    </source>
</evidence>
<evidence type="ECO:0008006" key="4">
    <source>
        <dbReference type="Google" id="ProtNLM"/>
    </source>
</evidence>
<keyword evidence="1" id="KW-0175">Coiled coil</keyword>